<dbReference type="AlphaFoldDB" id="A0A4V2PU05"/>
<dbReference type="Gene3D" id="3.30.930.10">
    <property type="entry name" value="Bira Bifunctional Protein, Domain 2"/>
    <property type="match status" value="1"/>
</dbReference>
<dbReference type="InterPro" id="IPR004408">
    <property type="entry name" value="Biotin_CoA_COase_ligase"/>
</dbReference>
<dbReference type="CDD" id="cd16442">
    <property type="entry name" value="BPL"/>
    <property type="match status" value="1"/>
</dbReference>
<dbReference type="OrthoDB" id="9807064at2"/>
<dbReference type="SUPFAM" id="SSF55681">
    <property type="entry name" value="Class II aaRS and biotin synthetases"/>
    <property type="match status" value="1"/>
</dbReference>
<dbReference type="GO" id="GO:0005737">
    <property type="term" value="C:cytoplasm"/>
    <property type="evidence" value="ECO:0007669"/>
    <property type="project" value="TreeGrafter"/>
</dbReference>
<sequence length="243" mass="27695">MYIIKLNAIDSTNTYLKALSVKKMPKDYTVVVAEEQTNGRGQLGTKWQSETSKNLTFSVFKEVRCLNVNEQFFISIAVALGIVKALRELQIPKIKIKWPNDILSENKKIVGILIENVIKNNRLEGSVIGVGLNVNQKFFDNLPNASSLHLLTGIVYSKDEVLHVLLKHIQDYLNTLTSSNFKDLKSEYEAMLFRIKKPSTFKSFNGETFSGFIEGINDDGKLKLLLEDDIRKEYDLKEVQLLY</sequence>
<dbReference type="InterPro" id="IPR045864">
    <property type="entry name" value="aa-tRNA-synth_II/BPL/LPL"/>
</dbReference>
<dbReference type="PANTHER" id="PTHR12835">
    <property type="entry name" value="BIOTIN PROTEIN LIGASE"/>
    <property type="match status" value="1"/>
</dbReference>
<dbReference type="Pfam" id="PF03099">
    <property type="entry name" value="BPL_LplA_LipB"/>
    <property type="match status" value="1"/>
</dbReference>
<dbReference type="GO" id="GO:0004077">
    <property type="term" value="F:biotin--[biotin carboxyl-carrier protein] ligase activity"/>
    <property type="evidence" value="ECO:0007669"/>
    <property type="project" value="InterPro"/>
</dbReference>
<organism evidence="3 4">
    <name type="scientific">Winogradskyella wandonensis</name>
    <dbReference type="NCBI Taxonomy" id="1442586"/>
    <lineage>
        <taxon>Bacteria</taxon>
        <taxon>Pseudomonadati</taxon>
        <taxon>Bacteroidota</taxon>
        <taxon>Flavobacteriia</taxon>
        <taxon>Flavobacteriales</taxon>
        <taxon>Flavobacteriaceae</taxon>
        <taxon>Winogradskyella</taxon>
    </lineage>
</organism>
<keyword evidence="1 3" id="KW-0436">Ligase</keyword>
<evidence type="ECO:0000256" key="1">
    <source>
        <dbReference type="ARBA" id="ARBA00022598"/>
    </source>
</evidence>
<evidence type="ECO:0000313" key="4">
    <source>
        <dbReference type="Proteomes" id="UP000295714"/>
    </source>
</evidence>
<dbReference type="PANTHER" id="PTHR12835:SF5">
    <property type="entry name" value="BIOTIN--PROTEIN LIGASE"/>
    <property type="match status" value="1"/>
</dbReference>
<dbReference type="InterPro" id="IPR004143">
    <property type="entry name" value="BPL_LPL_catalytic"/>
</dbReference>
<dbReference type="EMBL" id="SMGI01000001">
    <property type="protein sequence ID" value="TCK68611.1"/>
    <property type="molecule type" value="Genomic_DNA"/>
</dbReference>
<keyword evidence="4" id="KW-1185">Reference proteome</keyword>
<dbReference type="RefSeq" id="WP_132702511.1">
    <property type="nucleotide sequence ID" value="NZ_SMGI01000001.1"/>
</dbReference>
<evidence type="ECO:0000259" key="2">
    <source>
        <dbReference type="PROSITE" id="PS51733"/>
    </source>
</evidence>
<evidence type="ECO:0000313" key="3">
    <source>
        <dbReference type="EMBL" id="TCK68611.1"/>
    </source>
</evidence>
<dbReference type="PROSITE" id="PS51733">
    <property type="entry name" value="BPL_LPL_CATALYTIC"/>
    <property type="match status" value="1"/>
</dbReference>
<proteinExistence type="predicted"/>
<dbReference type="Proteomes" id="UP000295714">
    <property type="component" value="Unassembled WGS sequence"/>
</dbReference>
<feature type="domain" description="BPL/LPL catalytic" evidence="2">
    <location>
        <begin position="1"/>
        <end position="177"/>
    </location>
</feature>
<gene>
    <name evidence="3" type="ORF">DFQ05_0119</name>
</gene>
<name>A0A4V2PU05_9FLAO</name>
<reference evidence="3 4" key="1">
    <citation type="journal article" date="2015" name="Stand. Genomic Sci.">
        <title>Genomic Encyclopedia of Bacterial and Archaeal Type Strains, Phase III: the genomes of soil and plant-associated and newly described type strains.</title>
        <authorList>
            <person name="Whitman W.B."/>
            <person name="Woyke T."/>
            <person name="Klenk H.P."/>
            <person name="Zhou Y."/>
            <person name="Lilburn T.G."/>
            <person name="Beck B.J."/>
            <person name="De Vos P."/>
            <person name="Vandamme P."/>
            <person name="Eisen J.A."/>
            <person name="Garrity G."/>
            <person name="Hugenholtz P."/>
            <person name="Kyrpides N.C."/>
        </authorList>
    </citation>
    <scope>NUCLEOTIDE SEQUENCE [LARGE SCALE GENOMIC DNA]</scope>
    <source>
        <strain evidence="3 4">CECT 8445</strain>
    </source>
</reference>
<protein>
    <submittedName>
        <fullName evidence="3">BirA family biotin operon repressor/biotin-[acetyl-CoA-carboxylase] ligase</fullName>
    </submittedName>
</protein>
<comment type="caution">
    <text evidence="3">The sequence shown here is derived from an EMBL/GenBank/DDBJ whole genome shotgun (WGS) entry which is preliminary data.</text>
</comment>
<dbReference type="NCBIfam" id="TIGR00121">
    <property type="entry name" value="birA_ligase"/>
    <property type="match status" value="1"/>
</dbReference>
<accession>A0A4V2PU05</accession>